<name>A0A016VBN3_9BILA</name>
<comment type="caution">
    <text evidence="1">The sequence shown here is derived from an EMBL/GenBank/DDBJ whole genome shotgun (WGS) entry which is preliminary data.</text>
</comment>
<dbReference type="Proteomes" id="UP000024635">
    <property type="component" value="Unassembled WGS sequence"/>
</dbReference>
<sequence length="80" mass="8942">MSSRCSTSPSCQAAVPHSVEPLLPCRAAEIRTSPLSSHRNPMPNSAVQSPTPLMIRYGRLWSCYGMRHSHRRSTIYAIYP</sequence>
<keyword evidence="2" id="KW-1185">Reference proteome</keyword>
<protein>
    <submittedName>
        <fullName evidence="1">Uncharacterized protein</fullName>
    </submittedName>
</protein>
<proteinExistence type="predicted"/>
<reference evidence="2" key="1">
    <citation type="journal article" date="2015" name="Nat. Genet.">
        <title>The genome and transcriptome of the zoonotic hookworm Ancylostoma ceylanicum identify infection-specific gene families.</title>
        <authorList>
            <person name="Schwarz E.M."/>
            <person name="Hu Y."/>
            <person name="Antoshechkin I."/>
            <person name="Miller M.M."/>
            <person name="Sternberg P.W."/>
            <person name="Aroian R.V."/>
        </authorList>
    </citation>
    <scope>NUCLEOTIDE SEQUENCE</scope>
    <source>
        <strain evidence="2">HY135</strain>
    </source>
</reference>
<organism evidence="1 2">
    <name type="scientific">Ancylostoma ceylanicum</name>
    <dbReference type="NCBI Taxonomy" id="53326"/>
    <lineage>
        <taxon>Eukaryota</taxon>
        <taxon>Metazoa</taxon>
        <taxon>Ecdysozoa</taxon>
        <taxon>Nematoda</taxon>
        <taxon>Chromadorea</taxon>
        <taxon>Rhabditida</taxon>
        <taxon>Rhabditina</taxon>
        <taxon>Rhabditomorpha</taxon>
        <taxon>Strongyloidea</taxon>
        <taxon>Ancylostomatidae</taxon>
        <taxon>Ancylostomatinae</taxon>
        <taxon>Ancylostoma</taxon>
    </lineage>
</organism>
<evidence type="ECO:0000313" key="2">
    <source>
        <dbReference type="Proteomes" id="UP000024635"/>
    </source>
</evidence>
<gene>
    <name evidence="1" type="primary">Acey_s0014.g2339</name>
    <name evidence="1" type="ORF">Y032_0014g2339</name>
</gene>
<dbReference type="AlphaFoldDB" id="A0A016VBN3"/>
<accession>A0A016VBN3</accession>
<dbReference type="EMBL" id="JARK01001350">
    <property type="protein sequence ID" value="EYC24128.1"/>
    <property type="molecule type" value="Genomic_DNA"/>
</dbReference>
<evidence type="ECO:0000313" key="1">
    <source>
        <dbReference type="EMBL" id="EYC24128.1"/>
    </source>
</evidence>